<dbReference type="PRINTS" id="PR00395">
    <property type="entry name" value="RIBOSOMALS2"/>
</dbReference>
<evidence type="ECO:0000313" key="9">
    <source>
        <dbReference type="Proteomes" id="UP000031668"/>
    </source>
</evidence>
<dbReference type="InterPro" id="IPR005707">
    <property type="entry name" value="Ribosomal_uS2_euk/arc"/>
</dbReference>
<keyword evidence="9" id="KW-1185">Reference proteome</keyword>
<evidence type="ECO:0000256" key="5">
    <source>
        <dbReference type="ARBA" id="ARBA00035401"/>
    </source>
</evidence>
<reference evidence="8 9" key="1">
    <citation type="journal article" date="2014" name="Genome Biol. Evol.">
        <title>The genome of the myxosporean Thelohanellus kitauei shows adaptations to nutrient acquisition within its fish host.</title>
        <authorList>
            <person name="Yang Y."/>
            <person name="Xiong J."/>
            <person name="Zhou Z."/>
            <person name="Huo F."/>
            <person name="Miao W."/>
            <person name="Ran C."/>
            <person name="Liu Y."/>
            <person name="Zhang J."/>
            <person name="Feng J."/>
            <person name="Wang M."/>
            <person name="Wang M."/>
            <person name="Wang L."/>
            <person name="Yao B."/>
        </authorList>
    </citation>
    <scope>NUCLEOTIDE SEQUENCE [LARGE SCALE GENOMIC DNA]</scope>
    <source>
        <strain evidence="8">Wuqing</strain>
    </source>
</reference>
<evidence type="ECO:0000256" key="3">
    <source>
        <dbReference type="ARBA" id="ARBA00023274"/>
    </source>
</evidence>
<keyword evidence="3 7" id="KW-0687">Ribonucleoprotein</keyword>
<dbReference type="InterPro" id="IPR001865">
    <property type="entry name" value="Ribosomal_uS2"/>
</dbReference>
<dbReference type="InterPro" id="IPR018130">
    <property type="entry name" value="Ribosomal_uS2_CS"/>
</dbReference>
<dbReference type="FunFam" id="3.40.50.10490:FF:000030">
    <property type="entry name" value="30S ribosomal protein S2"/>
    <property type="match status" value="1"/>
</dbReference>
<evidence type="ECO:0000313" key="8">
    <source>
        <dbReference type="EMBL" id="KII63482.1"/>
    </source>
</evidence>
<dbReference type="GO" id="GO:0006412">
    <property type="term" value="P:translation"/>
    <property type="evidence" value="ECO:0007669"/>
    <property type="project" value="InterPro"/>
</dbReference>
<dbReference type="Pfam" id="PF00318">
    <property type="entry name" value="Ribosomal_S2"/>
    <property type="match status" value="2"/>
</dbReference>
<evidence type="ECO:0000256" key="2">
    <source>
        <dbReference type="ARBA" id="ARBA00022980"/>
    </source>
</evidence>
<accession>A0A0C2J332</accession>
<organism evidence="8 9">
    <name type="scientific">Thelohanellus kitauei</name>
    <name type="common">Myxosporean</name>
    <dbReference type="NCBI Taxonomy" id="669202"/>
    <lineage>
        <taxon>Eukaryota</taxon>
        <taxon>Metazoa</taxon>
        <taxon>Cnidaria</taxon>
        <taxon>Myxozoa</taxon>
        <taxon>Myxosporea</taxon>
        <taxon>Bivalvulida</taxon>
        <taxon>Platysporina</taxon>
        <taxon>Myxobolidae</taxon>
        <taxon>Thelohanellus</taxon>
    </lineage>
</organism>
<dbReference type="EMBL" id="JWZT01004662">
    <property type="protein sequence ID" value="KII63482.1"/>
    <property type="molecule type" value="Genomic_DNA"/>
</dbReference>
<proteinExistence type="inferred from homology"/>
<dbReference type="PANTHER" id="PTHR11489">
    <property type="entry name" value="40S RIBOSOMAL PROTEIN SA"/>
    <property type="match status" value="1"/>
</dbReference>
<dbReference type="InterPro" id="IPR023591">
    <property type="entry name" value="Ribosomal_uS2_flav_dom_sf"/>
</dbReference>
<dbReference type="GO" id="GO:0015935">
    <property type="term" value="C:small ribosomal subunit"/>
    <property type="evidence" value="ECO:0007669"/>
    <property type="project" value="InterPro"/>
</dbReference>
<dbReference type="Gene3D" id="3.40.50.10490">
    <property type="entry name" value="Glucose-6-phosphate isomerase like protein, domain 1"/>
    <property type="match status" value="1"/>
</dbReference>
<evidence type="ECO:0000256" key="6">
    <source>
        <dbReference type="ARBA" id="ARBA00075251"/>
    </source>
</evidence>
<comment type="caution">
    <text evidence="8">The sequence shown here is derived from an EMBL/GenBank/DDBJ whole genome shotgun (WGS) entry which is preliminary data.</text>
</comment>
<dbReference type="PROSITE" id="PS00963">
    <property type="entry name" value="RIBOSOMAL_S2_2"/>
    <property type="match status" value="1"/>
</dbReference>
<comment type="similarity">
    <text evidence="1 7">Belongs to the universal ribosomal protein uS2 family.</text>
</comment>
<protein>
    <recommendedName>
        <fullName evidence="4">Small ribosomal subunit protein uS2</fullName>
    </recommendedName>
    <alternativeName>
        <fullName evidence="5">40S ribosomal protein SA</fullName>
    </alternativeName>
    <alternativeName>
        <fullName evidence="6">Laminin-binding protein p40</fullName>
    </alternativeName>
</protein>
<evidence type="ECO:0000256" key="4">
    <source>
        <dbReference type="ARBA" id="ARBA00035256"/>
    </source>
</evidence>
<dbReference type="CDD" id="cd01425">
    <property type="entry name" value="RPS2"/>
    <property type="match status" value="1"/>
</dbReference>
<evidence type="ECO:0000256" key="1">
    <source>
        <dbReference type="ARBA" id="ARBA00006242"/>
    </source>
</evidence>
<evidence type="ECO:0000256" key="7">
    <source>
        <dbReference type="RuleBase" id="RU003631"/>
    </source>
</evidence>
<dbReference type="OrthoDB" id="414863at2759"/>
<gene>
    <name evidence="8" type="ORF">RF11_01435</name>
</gene>
<dbReference type="SUPFAM" id="SSF52313">
    <property type="entry name" value="Ribosomal protein S2"/>
    <property type="match status" value="1"/>
</dbReference>
<dbReference type="Proteomes" id="UP000031668">
    <property type="component" value="Unassembled WGS sequence"/>
</dbReference>
<sequence length="230" mass="26086">MLVNGHFPLQEDDVKKFMNSGCHCGEKTVNSNMKTFVFSRKTQGHYLIDLKKTWQHLLLAAQVLSGIENPKDILVVSSSNVSNRAVLKFASYTKCSVVAGNYTTGTLTNQSQKHFQEPRIIVVADPVTDHQVIMESSYMGIPVIAMCNTNCQINYIDIVIPCNNRGVCSVGVMWWMLTREVLRFQGVIDRKTPWNVMVDMFFQREQTAEETTDERATLVPLVIEKWTFAS</sequence>
<dbReference type="GO" id="GO:0003735">
    <property type="term" value="F:structural constituent of ribosome"/>
    <property type="evidence" value="ECO:0007669"/>
    <property type="project" value="InterPro"/>
</dbReference>
<dbReference type="NCBIfam" id="TIGR01012">
    <property type="entry name" value="uS2_euk_arch"/>
    <property type="match status" value="1"/>
</dbReference>
<keyword evidence="2 7" id="KW-0689">Ribosomal protein</keyword>
<dbReference type="OMA" id="QCHLGAK"/>
<name>A0A0C2J332_THEKT</name>
<dbReference type="AlphaFoldDB" id="A0A0C2J332"/>